<evidence type="ECO:0000313" key="1">
    <source>
        <dbReference type="EMBL" id="RTG90486.1"/>
    </source>
</evidence>
<evidence type="ECO:0000313" key="2">
    <source>
        <dbReference type="Proteomes" id="UP000290809"/>
    </source>
</evidence>
<keyword evidence="2" id="KW-1185">Reference proteome</keyword>
<name>A0A430QS26_SCHBO</name>
<dbReference type="AlphaFoldDB" id="A0A430QS26"/>
<organism evidence="1 2">
    <name type="scientific">Schistosoma bovis</name>
    <name type="common">Blood fluke</name>
    <dbReference type="NCBI Taxonomy" id="6184"/>
    <lineage>
        <taxon>Eukaryota</taxon>
        <taxon>Metazoa</taxon>
        <taxon>Spiralia</taxon>
        <taxon>Lophotrochozoa</taxon>
        <taxon>Platyhelminthes</taxon>
        <taxon>Trematoda</taxon>
        <taxon>Digenea</taxon>
        <taxon>Strigeidida</taxon>
        <taxon>Schistosomatoidea</taxon>
        <taxon>Schistosomatidae</taxon>
        <taxon>Schistosoma</taxon>
    </lineage>
</organism>
<proteinExistence type="predicted"/>
<protein>
    <submittedName>
        <fullName evidence="1">Uncharacterized protein</fullName>
    </submittedName>
</protein>
<dbReference type="Proteomes" id="UP000290809">
    <property type="component" value="Unassembled WGS sequence"/>
</dbReference>
<reference evidence="1 2" key="1">
    <citation type="journal article" date="2019" name="PLoS Pathog.">
        <title>Genome sequence of the bovine parasite Schistosoma bovis Tanzania.</title>
        <authorList>
            <person name="Oey H."/>
            <person name="Zakrzewski M."/>
            <person name="Gobert G."/>
            <person name="Gravermann K."/>
            <person name="Stoye J."/>
            <person name="Jones M."/>
            <person name="Mcmanus D."/>
            <person name="Krause L."/>
        </authorList>
    </citation>
    <scope>NUCLEOTIDE SEQUENCE [LARGE SCALE GENOMIC DNA]</scope>
    <source>
        <strain evidence="1 2">TAN1997</strain>
    </source>
</reference>
<comment type="caution">
    <text evidence="1">The sequence shown here is derived from an EMBL/GenBank/DDBJ whole genome shotgun (WGS) entry which is preliminary data.</text>
</comment>
<dbReference type="EMBL" id="QMKO01001442">
    <property type="protein sequence ID" value="RTG90486.1"/>
    <property type="molecule type" value="Genomic_DNA"/>
</dbReference>
<gene>
    <name evidence="1" type="ORF">DC041_0001272</name>
</gene>
<sequence>MFLFGFQYSIIQTMSRIVLLLAHTRKQLNHNDIKCKQENQYNLSDNFQQSSNPLWLEEDKLLDSSNFNDNFQAVNDLNELKSHINHSILDVSNIDRKQIRISETFYPVNVNGLLIWNLHINNKSNEIIICPETYQIWLNNQKIKNIKVYLDCHRQSQHGTLLLQFEMNLSNDSTNNQHSFQQIIKSFNYQFIISAFYSSECSVTLEDKELVLDLLQLKHMKSFMNMSMTNWTIRPETYQIWLNNQKIKNIKVYLDCHRQSQHGTLLLQFEMNLSNDSTNNQHSFQQIIKSFNYQFIISAFYSSECSVTLEDKELVLDLLQLKHMKSFMNMSMTNWTIRYIYHI</sequence>
<accession>A0A430QS26</accession>